<reference evidence="1" key="3">
    <citation type="submission" date="2016-10" db="EMBL/GenBank/DDBJ databases">
        <authorList>
            <person name="de Groot N.N."/>
        </authorList>
    </citation>
    <scope>NUCLEOTIDE SEQUENCE [LARGE SCALE GENOMIC DNA]</scope>
    <source>
        <strain evidence="1">CCBAU85039</strain>
    </source>
</reference>
<proteinExistence type="predicted"/>
<organism evidence="1 3">
    <name type="scientific">Rhizobium tibeticum</name>
    <dbReference type="NCBI Taxonomy" id="501024"/>
    <lineage>
        <taxon>Bacteria</taxon>
        <taxon>Pseudomonadati</taxon>
        <taxon>Pseudomonadota</taxon>
        <taxon>Alphaproteobacteria</taxon>
        <taxon>Hyphomicrobiales</taxon>
        <taxon>Rhizobiaceae</taxon>
        <taxon>Rhizobium/Agrobacterium group</taxon>
        <taxon>Rhizobium</taxon>
    </lineage>
</organism>
<accession>A0A1H8JZF0</accession>
<sequence length="155" mass="17320">MPNLVTNTAPQERYSNPMAKLDSLLREAATILRDNSDLKIARIALNEHGVHTFLKIPGYSESDPLLEAITAYREGLAALRAIREQITRDNEDGLVEQTYGPHMRALLEWDKAAISRQSAIEAMKLMAEEDVFVDEIGEALRRAVLGYLESLKGVI</sequence>
<dbReference type="Proteomes" id="UP000183063">
    <property type="component" value="Unassembled WGS sequence"/>
</dbReference>
<name>A0A1H8JZF0_9HYPH</name>
<dbReference type="EMBL" id="FNXB01000010">
    <property type="protein sequence ID" value="SEH78697.1"/>
    <property type="molecule type" value="Genomic_DNA"/>
</dbReference>
<keyword evidence="4" id="KW-1185">Reference proteome</keyword>
<dbReference type="EMBL" id="FOCV01000008">
    <property type="protein sequence ID" value="SEN85548.1"/>
    <property type="molecule type" value="Genomic_DNA"/>
</dbReference>
<evidence type="ECO:0000313" key="4">
    <source>
        <dbReference type="Proteomes" id="UP000198939"/>
    </source>
</evidence>
<reference evidence="3" key="2">
    <citation type="submission" date="2016-10" db="EMBL/GenBank/DDBJ databases">
        <authorList>
            <person name="Wibberg D."/>
        </authorList>
    </citation>
    <scope>NUCLEOTIDE SEQUENCE [LARGE SCALE GENOMIC DNA]</scope>
</reference>
<evidence type="ECO:0000313" key="1">
    <source>
        <dbReference type="EMBL" id="SEH78697.1"/>
    </source>
</evidence>
<protein>
    <submittedName>
        <fullName evidence="1">Uncharacterized protein</fullName>
    </submittedName>
</protein>
<dbReference type="STRING" id="501024.RTCCBAU85039_2355"/>
<gene>
    <name evidence="1" type="ORF">RTCCBAU85039_2355</name>
    <name evidence="2" type="ORF">SAMN05216228_1008103</name>
</gene>
<dbReference type="AlphaFoldDB" id="A0A1H8JZF0"/>
<evidence type="ECO:0000313" key="2">
    <source>
        <dbReference type="EMBL" id="SEN85548.1"/>
    </source>
</evidence>
<reference evidence="2 4" key="1">
    <citation type="submission" date="2016-10" db="EMBL/GenBank/DDBJ databases">
        <authorList>
            <person name="Varghese N."/>
            <person name="Submissions S."/>
        </authorList>
    </citation>
    <scope>NUCLEOTIDE SEQUENCE [LARGE SCALE GENOMIC DNA]</scope>
    <source>
        <strain evidence="2 4">CGMCC 1.7071</strain>
    </source>
</reference>
<evidence type="ECO:0000313" key="3">
    <source>
        <dbReference type="Proteomes" id="UP000183063"/>
    </source>
</evidence>
<dbReference type="Proteomes" id="UP000198939">
    <property type="component" value="Unassembled WGS sequence"/>
</dbReference>